<reference evidence="2" key="1">
    <citation type="submission" date="2010-05" db="EMBL/GenBank/DDBJ databases">
        <authorList>
            <person name="Muzny D."/>
            <person name="Qin X."/>
            <person name="Buhay C."/>
            <person name="Dugan-Rocha S."/>
            <person name="Ding Y."/>
            <person name="Chen G."/>
            <person name="Hawes A."/>
            <person name="Holder M."/>
            <person name="Jhangiani S."/>
            <person name="Johnson A."/>
            <person name="Khan Z."/>
            <person name="Li Z."/>
            <person name="Liu W."/>
            <person name="Liu X."/>
            <person name="Perez L."/>
            <person name="Shen H."/>
            <person name="Wang Q."/>
            <person name="Watt J."/>
            <person name="Xi L."/>
            <person name="Xin Y."/>
            <person name="Zhou J."/>
            <person name="Deng J."/>
            <person name="Jiang H."/>
            <person name="Liu Y."/>
            <person name="Qu J."/>
            <person name="Song X.-Z."/>
            <person name="Zhang L."/>
            <person name="Villasana D."/>
            <person name="Johnson A."/>
            <person name="Liu J."/>
            <person name="Liyanage D."/>
            <person name="Lorensuhewa L."/>
            <person name="Robinson T."/>
            <person name="Song A."/>
            <person name="Song B.-B."/>
            <person name="Dinh H."/>
            <person name="Thornton R."/>
            <person name="Coyle M."/>
            <person name="Francisco L."/>
            <person name="Jackson L."/>
            <person name="Javaid M."/>
            <person name="Korchina V."/>
            <person name="Kovar C."/>
            <person name="Mata R."/>
            <person name="Mathew T."/>
            <person name="Ngo R."/>
            <person name="Nguyen L."/>
            <person name="Nguyen N."/>
            <person name="Okwuonu G."/>
            <person name="Ongeri F."/>
            <person name="Pham C."/>
            <person name="Simmons D."/>
            <person name="Wilczek-Boney K."/>
            <person name="Hale W."/>
            <person name="Jakkamsetti A."/>
            <person name="Pham P."/>
            <person name="Ruth R."/>
            <person name="San Lucas F."/>
            <person name="Warren J."/>
            <person name="Zhang J."/>
            <person name="Zhao Z."/>
            <person name="Zhou C."/>
            <person name="Zhu D."/>
            <person name="Lee S."/>
            <person name="Bess C."/>
            <person name="Blankenburg K."/>
            <person name="Forbes L."/>
            <person name="Fu Q."/>
            <person name="Gubbala S."/>
            <person name="Hirani K."/>
            <person name="Jayaseelan J.C."/>
            <person name="Lara F."/>
            <person name="Munidasa M."/>
            <person name="Palculict T."/>
            <person name="Patil S."/>
            <person name="Pu L.-L."/>
            <person name="Saada N."/>
            <person name="Tang L."/>
            <person name="Weissenberger G."/>
            <person name="Zhu Y."/>
            <person name="Hemphill L."/>
            <person name="Shang Y."/>
            <person name="Youmans B."/>
            <person name="Ayvaz T."/>
            <person name="Ross M."/>
            <person name="Santibanez J."/>
            <person name="Aqrawi P."/>
            <person name="Gross S."/>
            <person name="Joshi V."/>
            <person name="Fowler G."/>
            <person name="Nazareth L."/>
            <person name="Reid J."/>
            <person name="Worley K."/>
            <person name="Petrosino J."/>
            <person name="Highlander S."/>
            <person name="Gibbs R."/>
        </authorList>
    </citation>
    <scope>NUCLEOTIDE SEQUENCE [LARGE SCALE GENOMIC DNA]</scope>
    <source>
        <strain evidence="2">MN8</strain>
    </source>
</reference>
<dbReference type="EMBL" id="ACJA02000002">
    <property type="protein sequence ID" value="EFH95795.1"/>
    <property type="molecule type" value="Genomic_DNA"/>
</dbReference>
<feature type="transmembrane region" description="Helical" evidence="1">
    <location>
        <begin position="7"/>
        <end position="26"/>
    </location>
</feature>
<keyword evidence="1" id="KW-0472">Membrane</keyword>
<dbReference type="InterPro" id="IPR009682">
    <property type="entry name" value="DUF1270"/>
</dbReference>
<evidence type="ECO:0000313" key="2">
    <source>
        <dbReference type="EMBL" id="EFH95795.1"/>
    </source>
</evidence>
<evidence type="ECO:0008006" key="3">
    <source>
        <dbReference type="Google" id="ProtNLM"/>
    </source>
</evidence>
<comment type="caution">
    <text evidence="2">The sequence shown here is derived from an EMBL/GenBank/DDBJ whole genome shotgun (WGS) entry which is preliminary data.</text>
</comment>
<proteinExistence type="predicted"/>
<dbReference type="AlphaFoldDB" id="A0A0E1XB49"/>
<dbReference type="HOGENOM" id="CLU_211081_0_0_9"/>
<evidence type="ECO:0000256" key="1">
    <source>
        <dbReference type="SAM" id="Phobius"/>
    </source>
</evidence>
<sequence length="53" mass="6178">MSNIYKSYLLAVLCFTVLAIVLMPLLYFTTAWSIAGFASIATFIFYKEYFYEE</sequence>
<dbReference type="RefSeq" id="WP_000066017.1">
    <property type="nucleotide sequence ID" value="NZ_CM000952.1"/>
</dbReference>
<protein>
    <recommendedName>
        <fullName evidence="3">Phage protein</fullName>
    </recommendedName>
</protein>
<dbReference type="Pfam" id="PF06900">
    <property type="entry name" value="DUF1270"/>
    <property type="match status" value="1"/>
</dbReference>
<keyword evidence="1" id="KW-0812">Transmembrane</keyword>
<name>A0A0E1XB49_STAAU</name>
<accession>A0A0E1XB49</accession>
<organism evidence="2">
    <name type="scientific">Staphylococcus aureus subsp. aureus MN8</name>
    <dbReference type="NCBI Taxonomy" id="548470"/>
    <lineage>
        <taxon>Bacteria</taxon>
        <taxon>Bacillati</taxon>
        <taxon>Bacillota</taxon>
        <taxon>Bacilli</taxon>
        <taxon>Bacillales</taxon>
        <taxon>Staphylococcaceae</taxon>
        <taxon>Staphylococcus</taxon>
    </lineage>
</organism>
<dbReference type="Proteomes" id="UP000003455">
    <property type="component" value="Chromosome"/>
</dbReference>
<keyword evidence="1" id="KW-1133">Transmembrane helix</keyword>
<gene>
    <name evidence="2" type="ORF">HMPREF0769_11178</name>
</gene>